<protein>
    <recommendedName>
        <fullName evidence="4">DUF5668 domain-containing protein</fullName>
    </recommendedName>
</protein>
<keyword evidence="1" id="KW-1133">Transmembrane helix</keyword>
<gene>
    <name evidence="2" type="ORF">CWO92_15965</name>
</gene>
<keyword evidence="3" id="KW-1185">Reference proteome</keyword>
<feature type="transmembrane region" description="Helical" evidence="1">
    <location>
        <begin position="12"/>
        <end position="31"/>
    </location>
</feature>
<dbReference type="EMBL" id="PIQO01000013">
    <property type="protein sequence ID" value="PKR84015.1"/>
    <property type="molecule type" value="Genomic_DNA"/>
</dbReference>
<evidence type="ECO:0000313" key="3">
    <source>
        <dbReference type="Proteomes" id="UP000233440"/>
    </source>
</evidence>
<keyword evidence="1" id="KW-0472">Membrane</keyword>
<organism evidence="2 3">
    <name type="scientific">Heyndrickxia camelliae</name>
    <dbReference type="NCBI Taxonomy" id="1707093"/>
    <lineage>
        <taxon>Bacteria</taxon>
        <taxon>Bacillati</taxon>
        <taxon>Bacillota</taxon>
        <taxon>Bacilli</taxon>
        <taxon>Bacillales</taxon>
        <taxon>Bacillaceae</taxon>
        <taxon>Heyndrickxia</taxon>
    </lineage>
</organism>
<evidence type="ECO:0000256" key="1">
    <source>
        <dbReference type="SAM" id="Phobius"/>
    </source>
</evidence>
<dbReference type="RefSeq" id="WP_101355218.1">
    <property type="nucleotide sequence ID" value="NZ_PIQO01000013.1"/>
</dbReference>
<proteinExistence type="predicted"/>
<evidence type="ECO:0008006" key="4">
    <source>
        <dbReference type="Google" id="ProtNLM"/>
    </source>
</evidence>
<feature type="transmembrane region" description="Helical" evidence="1">
    <location>
        <begin position="37"/>
        <end position="57"/>
    </location>
</feature>
<sequence length="303" mass="33803">MKSWRVGSISMGAALVFLGVFLLLTQVFHWNTATALMAWWPILLMILGIEILLSLYFSKQDKPIVKYDVLSIFFIGIIGMCGIALTIFSSTGILNKVTYAMAAETKILDLPKYNQTVDNNIKRVVLETTNQPVIIESTKETAISTFGTYKAEIVENNPTIKEVKDYIMVEEKGDTVYLKLKDGPNQHGFFSDETESSMTILIPENLRLEVKGKYNSITLKVRDLSNNWFINGVSDTDIQVLGKPNLMLEAHQTGQLSGDGWIEKKEKGNNNDIVESNGKLTFGEGTHHIVITQAEVVSVTHLP</sequence>
<comment type="caution">
    <text evidence="2">The sequence shown here is derived from an EMBL/GenBank/DDBJ whole genome shotgun (WGS) entry which is preliminary data.</text>
</comment>
<dbReference type="AlphaFoldDB" id="A0A2N3LHG7"/>
<feature type="transmembrane region" description="Helical" evidence="1">
    <location>
        <begin position="69"/>
        <end position="88"/>
    </location>
</feature>
<reference evidence="2 3" key="1">
    <citation type="submission" date="2017-11" db="EMBL/GenBank/DDBJ databases">
        <title>Bacillus camelliae sp. nov., isolated from pu'er tea.</title>
        <authorList>
            <person name="Niu L."/>
        </authorList>
    </citation>
    <scope>NUCLEOTIDE SEQUENCE [LARGE SCALE GENOMIC DNA]</scope>
    <source>
        <strain evidence="2 3">7578-1</strain>
    </source>
</reference>
<accession>A0A2N3LHG7</accession>
<dbReference type="OrthoDB" id="1707123at2"/>
<dbReference type="Proteomes" id="UP000233440">
    <property type="component" value="Unassembled WGS sequence"/>
</dbReference>
<keyword evidence="1" id="KW-0812">Transmembrane</keyword>
<name>A0A2N3LHG7_9BACI</name>
<evidence type="ECO:0000313" key="2">
    <source>
        <dbReference type="EMBL" id="PKR84015.1"/>
    </source>
</evidence>